<proteinExistence type="predicted"/>
<name>A0ABT5WXI0_9SPHN</name>
<organism evidence="3 4">
    <name type="scientific">Novosphingobium album</name>
    <name type="common">ex Liu et al. 2023</name>
    <dbReference type="NCBI Taxonomy" id="3031130"/>
    <lineage>
        <taxon>Bacteria</taxon>
        <taxon>Pseudomonadati</taxon>
        <taxon>Pseudomonadota</taxon>
        <taxon>Alphaproteobacteria</taxon>
        <taxon>Sphingomonadales</taxon>
        <taxon>Sphingomonadaceae</taxon>
        <taxon>Novosphingobium</taxon>
    </lineage>
</organism>
<comment type="caution">
    <text evidence="3">The sequence shown here is derived from an EMBL/GenBank/DDBJ whole genome shotgun (WGS) entry which is preliminary data.</text>
</comment>
<reference evidence="3 4" key="1">
    <citation type="submission" date="2023-03" db="EMBL/GenBank/DDBJ databases">
        <title>NovoSphingobium album sp. nov. isolated from polycyclic aromatic hydrocarbons- and heavy-metal polluted soil.</title>
        <authorList>
            <person name="Liu Z."/>
            <person name="Wang K."/>
        </authorList>
    </citation>
    <scope>NUCLEOTIDE SEQUENCE [LARGE SCALE GENOMIC DNA]</scope>
    <source>
        <strain evidence="3 4">H3SJ31-1</strain>
    </source>
</reference>
<keyword evidence="1" id="KW-0560">Oxidoreductase</keyword>
<evidence type="ECO:0000313" key="4">
    <source>
        <dbReference type="Proteomes" id="UP001216253"/>
    </source>
</evidence>
<accession>A0ABT5WXI0</accession>
<dbReference type="InterPro" id="IPR050523">
    <property type="entry name" value="AKR_Detox_Biosynth"/>
</dbReference>
<dbReference type="Gene3D" id="3.20.20.100">
    <property type="entry name" value="NADP-dependent oxidoreductase domain"/>
    <property type="match status" value="1"/>
</dbReference>
<dbReference type="InterPro" id="IPR023210">
    <property type="entry name" value="NADP_OxRdtase_dom"/>
</dbReference>
<dbReference type="InterPro" id="IPR020471">
    <property type="entry name" value="AKR"/>
</dbReference>
<dbReference type="PRINTS" id="PR00069">
    <property type="entry name" value="ALDKETRDTASE"/>
</dbReference>
<protein>
    <submittedName>
        <fullName evidence="3">Aldo/keto reductase</fullName>
    </submittedName>
</protein>
<dbReference type="InterPro" id="IPR036812">
    <property type="entry name" value="NAD(P)_OxRdtase_dom_sf"/>
</dbReference>
<evidence type="ECO:0000256" key="1">
    <source>
        <dbReference type="ARBA" id="ARBA00023002"/>
    </source>
</evidence>
<evidence type="ECO:0000313" key="3">
    <source>
        <dbReference type="EMBL" id="MDE8654611.1"/>
    </source>
</evidence>
<evidence type="ECO:0000259" key="2">
    <source>
        <dbReference type="Pfam" id="PF00248"/>
    </source>
</evidence>
<dbReference type="SUPFAM" id="SSF51430">
    <property type="entry name" value="NAD(P)-linked oxidoreductase"/>
    <property type="match status" value="1"/>
</dbReference>
<gene>
    <name evidence="3" type="ORF">PYV00_23210</name>
</gene>
<dbReference type="RefSeq" id="WP_275230732.1">
    <property type="nucleotide sequence ID" value="NZ_JARESE010000092.1"/>
</dbReference>
<feature type="domain" description="NADP-dependent oxidoreductase" evidence="2">
    <location>
        <begin position="15"/>
        <end position="315"/>
    </location>
</feature>
<dbReference type="CDD" id="cd19079">
    <property type="entry name" value="AKR_EcYajO-like"/>
    <property type="match status" value="1"/>
</dbReference>
<sequence length="323" mass="36122">MDYVKLGQTGLEVSPICLGCMSYSQGPTQKHGWLFTEEKSRPFLKRALDLGINFFDTANAYAGGASEETLGNTLLRYAPREEVVITTKVESRMRPGANGQGLSRKAIMTEIDASLRRLKTDYVDIYMIHHWDHATPLEETLEALHDVVKAGKALYIAGSWMHAWQLSKAIQIQRANGWARFIAIQNHLSLLYREEEREMLPLCRDQGVGALPWSPLSRGRLTRPRSETSNRSLTDGYTNTLYPKELDADIEIVDRVLAMAEARGVKPAQVALAWLLSKDEVVAPVMGATKLDHLDDAVAACSLQLTPEEIAHLEEPYRPLPLL</sequence>
<dbReference type="PANTHER" id="PTHR43364">
    <property type="entry name" value="NADH-SPECIFIC METHYLGLYOXAL REDUCTASE-RELATED"/>
    <property type="match status" value="1"/>
</dbReference>
<dbReference type="Pfam" id="PF00248">
    <property type="entry name" value="Aldo_ket_red"/>
    <property type="match status" value="1"/>
</dbReference>
<dbReference type="EMBL" id="JARESE010000092">
    <property type="protein sequence ID" value="MDE8654611.1"/>
    <property type="molecule type" value="Genomic_DNA"/>
</dbReference>
<dbReference type="PANTHER" id="PTHR43364:SF4">
    <property type="entry name" value="NAD(P)-LINKED OXIDOREDUCTASE SUPERFAMILY PROTEIN"/>
    <property type="match status" value="1"/>
</dbReference>
<dbReference type="Proteomes" id="UP001216253">
    <property type="component" value="Unassembled WGS sequence"/>
</dbReference>
<keyword evidence="4" id="KW-1185">Reference proteome</keyword>